<dbReference type="InterPro" id="IPR002938">
    <property type="entry name" value="FAD-bd"/>
</dbReference>
<dbReference type="InterPro" id="IPR050641">
    <property type="entry name" value="RIFMO-like"/>
</dbReference>
<evidence type="ECO:0000259" key="4">
    <source>
        <dbReference type="Pfam" id="PF01494"/>
    </source>
</evidence>
<sequence length="479" mass="51347">MDADVLVAGAGPTGLLLANELQLAGARVLVLERMPQRTGQSKALNLQPRTAEMLQLRGWLDAVLGRAMATLPAGHFAGLPLDYTVFDTPFPYQVGIPQARVEEFLEDRLTGHGVPVLRGHELLDLAQDDQGVTATVAGPDGRRTLRARYLVGADGGHSTVRKRLGAAFPGRDGRVSAVVADAVLEGEAGTEWRLPELEPDENGVCFLLPLGDGLYRLVLGGPAQQGAERTAPVTEEEIRAGLRLHHGDTVRLRELRWASRFTDASRQVERYRHGRVLLAGDAAHIHNPSGGQGLNLGMQDAFNLGWKLAADLAGWASPGLLDTYHDERHPVGAMVLENTRAQGVLGVPDPDVRVLRGVFAELLATPEANRRIAGMISGLDIRYPIAGEPEHPLLGGRLPRIELRSGRGLLLWSAGRADLAGAVAPWADRVDCAVGAATRDGADLSVLVRPDGYVCWVAEGAAGQPKDALHRWFGEPARA</sequence>
<keyword evidence="5" id="KW-0503">Monooxygenase</keyword>
<evidence type="ECO:0000256" key="1">
    <source>
        <dbReference type="ARBA" id="ARBA00001974"/>
    </source>
</evidence>
<organism evidence="5 6">
    <name type="scientific">Kitasatospora cystarginea</name>
    <dbReference type="NCBI Taxonomy" id="58350"/>
    <lineage>
        <taxon>Bacteria</taxon>
        <taxon>Bacillati</taxon>
        <taxon>Actinomycetota</taxon>
        <taxon>Actinomycetes</taxon>
        <taxon>Kitasatosporales</taxon>
        <taxon>Streptomycetaceae</taxon>
        <taxon>Kitasatospora</taxon>
    </lineage>
</organism>
<keyword evidence="3" id="KW-0274">FAD</keyword>
<dbReference type="SUPFAM" id="SSF51905">
    <property type="entry name" value="FAD/NAD(P)-binding domain"/>
    <property type="match status" value="1"/>
</dbReference>
<evidence type="ECO:0000313" key="6">
    <source>
        <dbReference type="Proteomes" id="UP001500305"/>
    </source>
</evidence>
<gene>
    <name evidence="5" type="ORF">GCM10010430_38520</name>
</gene>
<keyword evidence="5" id="KW-0560">Oxidoreductase</keyword>
<name>A0ABN3E9H1_9ACTN</name>
<feature type="domain" description="FAD-binding" evidence="4">
    <location>
        <begin position="2"/>
        <end position="338"/>
    </location>
</feature>
<dbReference type="Gene3D" id="3.30.70.2450">
    <property type="match status" value="1"/>
</dbReference>
<proteinExistence type="predicted"/>
<dbReference type="Gene3D" id="3.40.30.120">
    <property type="match status" value="1"/>
</dbReference>
<evidence type="ECO:0000313" key="5">
    <source>
        <dbReference type="EMBL" id="GAA2251682.1"/>
    </source>
</evidence>
<dbReference type="PANTHER" id="PTHR43004">
    <property type="entry name" value="TRK SYSTEM POTASSIUM UPTAKE PROTEIN"/>
    <property type="match status" value="1"/>
</dbReference>
<dbReference type="InterPro" id="IPR036188">
    <property type="entry name" value="FAD/NAD-bd_sf"/>
</dbReference>
<evidence type="ECO:0000256" key="2">
    <source>
        <dbReference type="ARBA" id="ARBA00022630"/>
    </source>
</evidence>
<dbReference type="Pfam" id="PF21274">
    <property type="entry name" value="Rng_hyd_C"/>
    <property type="match status" value="1"/>
</dbReference>
<dbReference type="Gene3D" id="3.50.50.60">
    <property type="entry name" value="FAD/NAD(P)-binding domain"/>
    <property type="match status" value="1"/>
</dbReference>
<dbReference type="PRINTS" id="PR00420">
    <property type="entry name" value="RNGMNOXGNASE"/>
</dbReference>
<dbReference type="RefSeq" id="WP_344637660.1">
    <property type="nucleotide sequence ID" value="NZ_BAAATR010000016.1"/>
</dbReference>
<keyword evidence="6" id="KW-1185">Reference proteome</keyword>
<accession>A0ABN3E9H1</accession>
<reference evidence="5 6" key="1">
    <citation type="journal article" date="2019" name="Int. J. Syst. Evol. Microbiol.">
        <title>The Global Catalogue of Microorganisms (GCM) 10K type strain sequencing project: providing services to taxonomists for standard genome sequencing and annotation.</title>
        <authorList>
            <consortium name="The Broad Institute Genomics Platform"/>
            <consortium name="The Broad Institute Genome Sequencing Center for Infectious Disease"/>
            <person name="Wu L."/>
            <person name="Ma J."/>
        </authorList>
    </citation>
    <scope>NUCLEOTIDE SEQUENCE [LARGE SCALE GENOMIC DNA]</scope>
    <source>
        <strain evidence="5 6">JCM 7356</strain>
    </source>
</reference>
<keyword evidence="2" id="KW-0285">Flavoprotein</keyword>
<protein>
    <submittedName>
        <fullName evidence="5">FAD-dependent monooxygenase</fullName>
    </submittedName>
</protein>
<dbReference type="Proteomes" id="UP001500305">
    <property type="component" value="Unassembled WGS sequence"/>
</dbReference>
<dbReference type="Pfam" id="PF01494">
    <property type="entry name" value="FAD_binding_3"/>
    <property type="match status" value="1"/>
</dbReference>
<dbReference type="EMBL" id="BAAATR010000016">
    <property type="protein sequence ID" value="GAA2251682.1"/>
    <property type="molecule type" value="Genomic_DNA"/>
</dbReference>
<comment type="cofactor">
    <cofactor evidence="1">
        <name>FAD</name>
        <dbReference type="ChEBI" id="CHEBI:57692"/>
    </cofactor>
</comment>
<dbReference type="GO" id="GO:0004497">
    <property type="term" value="F:monooxygenase activity"/>
    <property type="evidence" value="ECO:0007669"/>
    <property type="project" value="UniProtKB-KW"/>
</dbReference>
<dbReference type="PANTHER" id="PTHR43004:SF19">
    <property type="entry name" value="BINDING MONOOXYGENASE, PUTATIVE (JCVI)-RELATED"/>
    <property type="match status" value="1"/>
</dbReference>
<evidence type="ECO:0000256" key="3">
    <source>
        <dbReference type="ARBA" id="ARBA00022827"/>
    </source>
</evidence>
<comment type="caution">
    <text evidence="5">The sequence shown here is derived from an EMBL/GenBank/DDBJ whole genome shotgun (WGS) entry which is preliminary data.</text>
</comment>